<keyword evidence="3" id="KW-1185">Reference proteome</keyword>
<feature type="compositionally biased region" description="Acidic residues" evidence="1">
    <location>
        <begin position="322"/>
        <end position="333"/>
    </location>
</feature>
<organism evidence="2 3">
    <name type="scientific">Acorus gramineus</name>
    <name type="common">Dwarf sweet flag</name>
    <dbReference type="NCBI Taxonomy" id="55184"/>
    <lineage>
        <taxon>Eukaryota</taxon>
        <taxon>Viridiplantae</taxon>
        <taxon>Streptophyta</taxon>
        <taxon>Embryophyta</taxon>
        <taxon>Tracheophyta</taxon>
        <taxon>Spermatophyta</taxon>
        <taxon>Magnoliopsida</taxon>
        <taxon>Liliopsida</taxon>
        <taxon>Acoraceae</taxon>
        <taxon>Acorus</taxon>
    </lineage>
</organism>
<feature type="region of interest" description="Disordered" evidence="1">
    <location>
        <begin position="256"/>
        <end position="353"/>
    </location>
</feature>
<feature type="compositionally biased region" description="Acidic residues" evidence="1">
    <location>
        <begin position="285"/>
        <end position="300"/>
    </location>
</feature>
<dbReference type="PANTHER" id="PTHR32166:SF74">
    <property type="entry name" value="OS05G0256350 PROTEIN"/>
    <property type="match status" value="1"/>
</dbReference>
<comment type="caution">
    <text evidence="2">The sequence shown here is derived from an EMBL/GenBank/DDBJ whole genome shotgun (WGS) entry which is preliminary data.</text>
</comment>
<dbReference type="InterPro" id="IPR012337">
    <property type="entry name" value="RNaseH-like_sf"/>
</dbReference>
<dbReference type="SUPFAM" id="SSF53098">
    <property type="entry name" value="Ribonuclease H-like"/>
    <property type="match status" value="1"/>
</dbReference>
<gene>
    <name evidence="2" type="ORF">QJS04_geneDACA017787</name>
</gene>
<dbReference type="EMBL" id="JAUJYN010000001">
    <property type="protein sequence ID" value="KAK1280957.1"/>
    <property type="molecule type" value="Genomic_DNA"/>
</dbReference>
<name>A0AAV9BXU8_ACOGR</name>
<evidence type="ECO:0000256" key="1">
    <source>
        <dbReference type="SAM" id="MobiDB-lite"/>
    </source>
</evidence>
<accession>A0AAV9BXU8</accession>
<sequence>MVADEWTKSKWCNLRTGKQTERTILSVQFWKGVQRALHAGIPLVHVLRLVDGDEKPSMGYLYNAMDRAKEKIKENYQYRPLQYGPVIEVIEGRWSRQMSSDLYHAGFVLNPGVWFKTADRDAAVQTHMLRCVQAMAKMEPDPEVQDRLQKQLDYYLQESGPFSWGTIVRARDNTIPLHTKKRNSLKQKKLNDLVFVQYNQKLHERFLNLQRNPAHEDPINLDSLEDDNEWIMDVDGPVFQGEDLTWSQVEHQAYGDAIEHQRPRSTQQTQQSKGARRHGKRPIIEEPEDEDDDDDEEDEVIPATQFQGQGVESSDETRDVDNEIQEEDTDSDDNNGGHGGNDGGGTSYGYGTPLGGTQGGDFVEGRNFAYRVRVVGSVRSYLLRRASLGCRRSSPQNGPDSRVDRTMRPSPMQVLVGLRSTSSNGSEGYSIRCSKGQRDGFKKDMCLFQLSAGGTAIKRIGSYIVFYLQSHFSRDYIVQVWICVSSRQEAVSE</sequence>
<dbReference type="PANTHER" id="PTHR32166">
    <property type="entry name" value="OSJNBA0013A04.12 PROTEIN"/>
    <property type="match status" value="1"/>
</dbReference>
<dbReference type="Proteomes" id="UP001179952">
    <property type="component" value="Unassembled WGS sequence"/>
</dbReference>
<proteinExistence type="predicted"/>
<feature type="compositionally biased region" description="Gly residues" evidence="1">
    <location>
        <begin position="336"/>
        <end position="353"/>
    </location>
</feature>
<reference evidence="2" key="2">
    <citation type="submission" date="2023-06" db="EMBL/GenBank/DDBJ databases">
        <authorList>
            <person name="Ma L."/>
            <person name="Liu K.-W."/>
            <person name="Li Z."/>
            <person name="Hsiao Y.-Y."/>
            <person name="Qi Y."/>
            <person name="Fu T."/>
            <person name="Tang G."/>
            <person name="Zhang D."/>
            <person name="Sun W.-H."/>
            <person name="Liu D.-K."/>
            <person name="Li Y."/>
            <person name="Chen G.-Z."/>
            <person name="Liu X.-D."/>
            <person name="Liao X.-Y."/>
            <person name="Jiang Y.-T."/>
            <person name="Yu X."/>
            <person name="Hao Y."/>
            <person name="Huang J."/>
            <person name="Zhao X.-W."/>
            <person name="Ke S."/>
            <person name="Chen Y.-Y."/>
            <person name="Wu W.-L."/>
            <person name="Hsu J.-L."/>
            <person name="Lin Y.-F."/>
            <person name="Huang M.-D."/>
            <person name="Li C.-Y."/>
            <person name="Huang L."/>
            <person name="Wang Z.-W."/>
            <person name="Zhao X."/>
            <person name="Zhong W.-Y."/>
            <person name="Peng D.-H."/>
            <person name="Ahmad S."/>
            <person name="Lan S."/>
            <person name="Zhang J.-S."/>
            <person name="Tsai W.-C."/>
            <person name="Van De Peer Y."/>
            <person name="Liu Z.-J."/>
        </authorList>
    </citation>
    <scope>NUCLEOTIDE SEQUENCE</scope>
    <source>
        <strain evidence="2">SCP</strain>
        <tissue evidence="2">Leaves</tissue>
    </source>
</reference>
<protein>
    <submittedName>
        <fullName evidence="2">Uncharacterized protein</fullName>
    </submittedName>
</protein>
<dbReference type="AlphaFoldDB" id="A0AAV9BXU8"/>
<reference evidence="2" key="1">
    <citation type="journal article" date="2023" name="Nat. Commun.">
        <title>Diploid and tetraploid genomes of Acorus and the evolution of monocots.</title>
        <authorList>
            <person name="Ma L."/>
            <person name="Liu K.W."/>
            <person name="Li Z."/>
            <person name="Hsiao Y.Y."/>
            <person name="Qi Y."/>
            <person name="Fu T."/>
            <person name="Tang G.D."/>
            <person name="Zhang D."/>
            <person name="Sun W.H."/>
            <person name="Liu D.K."/>
            <person name="Li Y."/>
            <person name="Chen G.Z."/>
            <person name="Liu X.D."/>
            <person name="Liao X.Y."/>
            <person name="Jiang Y.T."/>
            <person name="Yu X."/>
            <person name="Hao Y."/>
            <person name="Huang J."/>
            <person name="Zhao X.W."/>
            <person name="Ke S."/>
            <person name="Chen Y.Y."/>
            <person name="Wu W.L."/>
            <person name="Hsu J.L."/>
            <person name="Lin Y.F."/>
            <person name="Huang M.D."/>
            <person name="Li C.Y."/>
            <person name="Huang L."/>
            <person name="Wang Z.W."/>
            <person name="Zhao X."/>
            <person name="Zhong W.Y."/>
            <person name="Peng D.H."/>
            <person name="Ahmad S."/>
            <person name="Lan S."/>
            <person name="Zhang J.S."/>
            <person name="Tsai W.C."/>
            <person name="Van de Peer Y."/>
            <person name="Liu Z.J."/>
        </authorList>
    </citation>
    <scope>NUCLEOTIDE SEQUENCE</scope>
    <source>
        <strain evidence="2">SCP</strain>
    </source>
</reference>
<evidence type="ECO:0000313" key="2">
    <source>
        <dbReference type="EMBL" id="KAK1280957.1"/>
    </source>
</evidence>
<evidence type="ECO:0000313" key="3">
    <source>
        <dbReference type="Proteomes" id="UP001179952"/>
    </source>
</evidence>